<keyword evidence="2" id="KW-1185">Reference proteome</keyword>
<dbReference type="AlphaFoldDB" id="A0A2T0T514"/>
<dbReference type="InterPro" id="IPR012292">
    <property type="entry name" value="Globin/Proto"/>
</dbReference>
<dbReference type="Proteomes" id="UP000239494">
    <property type="component" value="Unassembled WGS sequence"/>
</dbReference>
<sequence length="79" mass="8654">MRPSLFEHAGGTPAFLALAAAHHTRCLADPELNHPFSKTDQHPAHVEHLAAYWADSGTGVPKDLDMPRWDWNGLVSPST</sequence>
<dbReference type="GO" id="GO:0019825">
    <property type="term" value="F:oxygen binding"/>
    <property type="evidence" value="ECO:0007669"/>
    <property type="project" value="InterPro"/>
</dbReference>
<comment type="caution">
    <text evidence="1">The sequence shown here is derived from an EMBL/GenBank/DDBJ whole genome shotgun (WGS) entry which is preliminary data.</text>
</comment>
<evidence type="ECO:0000313" key="1">
    <source>
        <dbReference type="EMBL" id="PRY40757.1"/>
    </source>
</evidence>
<dbReference type="EMBL" id="PVTF01000006">
    <property type="protein sequence ID" value="PRY40757.1"/>
    <property type="molecule type" value="Genomic_DNA"/>
</dbReference>
<gene>
    <name evidence="1" type="ORF">CLV43_106498</name>
</gene>
<name>A0A2T0T514_9PSEU</name>
<proteinExistence type="predicted"/>
<accession>A0A2T0T514</accession>
<reference evidence="1 2" key="1">
    <citation type="submission" date="2018-03" db="EMBL/GenBank/DDBJ databases">
        <title>Genomic Encyclopedia of Archaeal and Bacterial Type Strains, Phase II (KMG-II): from individual species to whole genera.</title>
        <authorList>
            <person name="Goeker M."/>
        </authorList>
    </citation>
    <scope>NUCLEOTIDE SEQUENCE [LARGE SCALE GENOMIC DNA]</scope>
    <source>
        <strain evidence="1 2">DSM 44720</strain>
    </source>
</reference>
<dbReference type="SUPFAM" id="SSF46458">
    <property type="entry name" value="Globin-like"/>
    <property type="match status" value="1"/>
</dbReference>
<dbReference type="Gene3D" id="1.10.490.10">
    <property type="entry name" value="Globins"/>
    <property type="match status" value="1"/>
</dbReference>
<dbReference type="GO" id="GO:0020037">
    <property type="term" value="F:heme binding"/>
    <property type="evidence" value="ECO:0007669"/>
    <property type="project" value="InterPro"/>
</dbReference>
<evidence type="ECO:0000313" key="2">
    <source>
        <dbReference type="Proteomes" id="UP000239494"/>
    </source>
</evidence>
<protein>
    <submittedName>
        <fullName evidence="1">Uncharacterized protein</fullName>
    </submittedName>
</protein>
<organism evidence="1 2">
    <name type="scientific">Umezawaea tangerina</name>
    <dbReference type="NCBI Taxonomy" id="84725"/>
    <lineage>
        <taxon>Bacteria</taxon>
        <taxon>Bacillati</taxon>
        <taxon>Actinomycetota</taxon>
        <taxon>Actinomycetes</taxon>
        <taxon>Pseudonocardiales</taxon>
        <taxon>Pseudonocardiaceae</taxon>
        <taxon>Umezawaea</taxon>
    </lineage>
</organism>
<dbReference type="InterPro" id="IPR009050">
    <property type="entry name" value="Globin-like_sf"/>
</dbReference>